<dbReference type="Gene3D" id="1.20.120.530">
    <property type="entry name" value="GntR ligand-binding domain-like"/>
    <property type="match status" value="1"/>
</dbReference>
<reference evidence="5" key="1">
    <citation type="submission" date="2022-10" db="EMBL/GenBank/DDBJ databases">
        <title>The complete genomes of actinobacterial strains from the NBC collection.</title>
        <authorList>
            <person name="Joergensen T.S."/>
            <person name="Alvarez Arevalo M."/>
            <person name="Sterndorff E.B."/>
            <person name="Faurdal D."/>
            <person name="Vuksanovic O."/>
            <person name="Mourched A.-S."/>
            <person name="Charusanti P."/>
            <person name="Shaw S."/>
            <person name="Blin K."/>
            <person name="Weber T."/>
        </authorList>
    </citation>
    <scope>NUCLEOTIDE SEQUENCE</scope>
    <source>
        <strain evidence="5">NBC_00093</strain>
    </source>
</reference>
<dbReference type="AlphaFoldDB" id="A0AAU1ZTS4"/>
<evidence type="ECO:0000256" key="3">
    <source>
        <dbReference type="ARBA" id="ARBA00023163"/>
    </source>
</evidence>
<evidence type="ECO:0000256" key="2">
    <source>
        <dbReference type="ARBA" id="ARBA00023125"/>
    </source>
</evidence>
<keyword evidence="2" id="KW-0238">DNA-binding</keyword>
<accession>A0AAU1ZTS4</accession>
<dbReference type="InterPro" id="IPR008920">
    <property type="entry name" value="TF_FadR/GntR_C"/>
</dbReference>
<evidence type="ECO:0000256" key="1">
    <source>
        <dbReference type="ARBA" id="ARBA00023015"/>
    </source>
</evidence>
<feature type="domain" description="GntR C-terminal" evidence="4">
    <location>
        <begin position="2"/>
        <end position="73"/>
    </location>
</feature>
<dbReference type="InterPro" id="IPR011711">
    <property type="entry name" value="GntR_C"/>
</dbReference>
<organism evidence="5">
    <name type="scientific">Streptomyces sp. NBC_00093</name>
    <dbReference type="NCBI Taxonomy" id="2975649"/>
    <lineage>
        <taxon>Bacteria</taxon>
        <taxon>Bacillati</taxon>
        <taxon>Actinomycetota</taxon>
        <taxon>Actinomycetes</taxon>
        <taxon>Kitasatosporales</taxon>
        <taxon>Streptomycetaceae</taxon>
        <taxon>Streptomyces</taxon>
    </lineage>
</organism>
<proteinExistence type="predicted"/>
<sequence>MFHTTLFSKVGERMRCQLEELWDHAERYRRYRVSTVDVAEVTRIAHDERAAILDAAQKREATRCGQLIAQHLARTALTSIAGLDATHDPWNVREAARFASAGS</sequence>
<protein>
    <submittedName>
        <fullName evidence="5">FCD domain-containing protein</fullName>
    </submittedName>
</protein>
<evidence type="ECO:0000313" key="5">
    <source>
        <dbReference type="EMBL" id="WTT14743.1"/>
    </source>
</evidence>
<gene>
    <name evidence="5" type="ORF">OHA22_04005</name>
</gene>
<name>A0AAU1ZTS4_9ACTN</name>
<keyword evidence="3" id="KW-0804">Transcription</keyword>
<dbReference type="GO" id="GO:0003677">
    <property type="term" value="F:DNA binding"/>
    <property type="evidence" value="ECO:0007669"/>
    <property type="project" value="UniProtKB-KW"/>
</dbReference>
<dbReference type="Pfam" id="PF07729">
    <property type="entry name" value="FCD"/>
    <property type="match status" value="1"/>
</dbReference>
<evidence type="ECO:0000259" key="4">
    <source>
        <dbReference type="Pfam" id="PF07729"/>
    </source>
</evidence>
<keyword evidence="1" id="KW-0805">Transcription regulation</keyword>
<dbReference type="EMBL" id="CP108222">
    <property type="protein sequence ID" value="WTT14743.1"/>
    <property type="molecule type" value="Genomic_DNA"/>
</dbReference>
<dbReference type="SUPFAM" id="SSF48008">
    <property type="entry name" value="GntR ligand-binding domain-like"/>
    <property type="match status" value="1"/>
</dbReference>